<sequence length="97" mass="11001">MRFLAVAYATISPLFILTGCIMSAKTLSSKMRRDWHYYAVAIGLIFILNGVIGLLGFKTEGWQNYAVGLVTWVICFWLAGFIIRRRPEPEEPTTAKE</sequence>
<feature type="transmembrane region" description="Helical" evidence="1">
    <location>
        <begin position="62"/>
        <end position="83"/>
    </location>
</feature>
<keyword evidence="1" id="KW-0812">Transmembrane</keyword>
<dbReference type="AlphaFoldDB" id="A0A381CBE4"/>
<organism evidence="2 3">
    <name type="scientific">Buttiauxella agrestis</name>
    <dbReference type="NCBI Taxonomy" id="82977"/>
    <lineage>
        <taxon>Bacteria</taxon>
        <taxon>Pseudomonadati</taxon>
        <taxon>Pseudomonadota</taxon>
        <taxon>Gammaproteobacteria</taxon>
        <taxon>Enterobacterales</taxon>
        <taxon>Enterobacteriaceae</taxon>
        <taxon>Buttiauxella</taxon>
    </lineage>
</organism>
<dbReference type="Proteomes" id="UP000255528">
    <property type="component" value="Unassembled WGS sequence"/>
</dbReference>
<evidence type="ECO:0000256" key="1">
    <source>
        <dbReference type="SAM" id="Phobius"/>
    </source>
</evidence>
<dbReference type="PROSITE" id="PS51257">
    <property type="entry name" value="PROKAR_LIPOPROTEIN"/>
    <property type="match status" value="1"/>
</dbReference>
<evidence type="ECO:0000313" key="2">
    <source>
        <dbReference type="EMBL" id="SUW65157.1"/>
    </source>
</evidence>
<protein>
    <submittedName>
        <fullName evidence="2">Protein of uncharacterized function (DUF2754)</fullName>
    </submittedName>
</protein>
<evidence type="ECO:0000313" key="3">
    <source>
        <dbReference type="Proteomes" id="UP000255528"/>
    </source>
</evidence>
<accession>A0A381CBE4</accession>
<gene>
    <name evidence="2" type="ORF">NCTC12119_03688</name>
</gene>
<dbReference type="EMBL" id="UIGI01000001">
    <property type="protein sequence ID" value="SUW65157.1"/>
    <property type="molecule type" value="Genomic_DNA"/>
</dbReference>
<keyword evidence="1" id="KW-0472">Membrane</keyword>
<feature type="transmembrane region" description="Helical" evidence="1">
    <location>
        <begin position="36"/>
        <end position="56"/>
    </location>
</feature>
<name>A0A381CBE4_9ENTR</name>
<proteinExistence type="predicted"/>
<dbReference type="Pfam" id="PF10953">
    <property type="entry name" value="DUF2754"/>
    <property type="match status" value="1"/>
</dbReference>
<feature type="transmembrane region" description="Helical" evidence="1">
    <location>
        <begin position="6"/>
        <end position="24"/>
    </location>
</feature>
<reference evidence="2 3" key="1">
    <citation type="submission" date="2018-06" db="EMBL/GenBank/DDBJ databases">
        <authorList>
            <consortium name="Pathogen Informatics"/>
            <person name="Doyle S."/>
        </authorList>
    </citation>
    <scope>NUCLEOTIDE SEQUENCE [LARGE SCALE GENOMIC DNA]</scope>
    <source>
        <strain evidence="2 3">NCTC12119</strain>
    </source>
</reference>
<keyword evidence="1" id="KW-1133">Transmembrane helix</keyword>
<dbReference type="InterPro" id="IPR020490">
    <property type="entry name" value="Uncharacterised_YaiZ"/>
</dbReference>